<dbReference type="InterPro" id="IPR007021">
    <property type="entry name" value="DUF659"/>
</dbReference>
<dbReference type="InterPro" id="IPR012337">
    <property type="entry name" value="RNaseH-like_sf"/>
</dbReference>
<dbReference type="AlphaFoldDB" id="A0A9R1APQ2"/>
<evidence type="ECO:0000313" key="2">
    <source>
        <dbReference type="EMBL" id="VAI35627.1"/>
    </source>
</evidence>
<dbReference type="Proteomes" id="UP000324705">
    <property type="component" value="Chromosome 5B"/>
</dbReference>
<reference evidence="2 3" key="1">
    <citation type="submission" date="2017-09" db="EMBL/GenBank/DDBJ databases">
        <authorList>
            <consortium name="International Durum Wheat Genome Sequencing Consortium (IDWGSC)"/>
            <person name="Milanesi L."/>
        </authorList>
    </citation>
    <scope>NUCLEOTIDE SEQUENCE [LARGE SCALE GENOMIC DNA]</scope>
    <source>
        <strain evidence="3">cv. Svevo</strain>
    </source>
</reference>
<sequence length="397" mass="44462">MGTYLEQNRRIKGVVDVDDVQEVVEVSSVEANIASKRPSSGTAAKQNKKAFITNMQGKKKSVVSAANSSKPIVAMLRRTPEDLVDERRSGCSQSTMESSTKTLEERQYVNMQWALFFYECGIQFNAASSRQFEVAIEASCQYGSGYKPPSAHELREKLLNDCVKETGLLRRQHEAAWKKYGCTLMSDGWSDKRGRHLINFLVNSPEGTFFLELVDASSVCHDGDMIADLLEKRILDVGKENVVQVITDNGANYKKAGHLLMERMPTLYWSPCACHCLDLMLEDIGKLKEFKKPIAGARRVTTFIYRHGRLLSLMRKATGGDLVRPAATRFATAILTLRSLVKNKAALRSLFTSEEWVGNKLAKTQVGLNVQKIILSTEWWSAIEDCLRASTPLLRVL</sequence>
<dbReference type="EMBL" id="LT934120">
    <property type="protein sequence ID" value="VAI35627.1"/>
    <property type="molecule type" value="Genomic_DNA"/>
</dbReference>
<dbReference type="PANTHER" id="PTHR32166">
    <property type="entry name" value="OSJNBA0013A04.12 PROTEIN"/>
    <property type="match status" value="1"/>
</dbReference>
<keyword evidence="3" id="KW-1185">Reference proteome</keyword>
<accession>A0A9R1APQ2</accession>
<dbReference type="Gramene" id="TRITD5Bv1G183280.1">
    <property type="protein sequence ID" value="TRITD5Bv1G183280.1"/>
    <property type="gene ID" value="TRITD5Bv1G183280"/>
</dbReference>
<proteinExistence type="predicted"/>
<organism evidence="2 3">
    <name type="scientific">Triticum turgidum subsp. durum</name>
    <name type="common">Durum wheat</name>
    <name type="synonym">Triticum durum</name>
    <dbReference type="NCBI Taxonomy" id="4567"/>
    <lineage>
        <taxon>Eukaryota</taxon>
        <taxon>Viridiplantae</taxon>
        <taxon>Streptophyta</taxon>
        <taxon>Embryophyta</taxon>
        <taxon>Tracheophyta</taxon>
        <taxon>Spermatophyta</taxon>
        <taxon>Magnoliopsida</taxon>
        <taxon>Liliopsida</taxon>
        <taxon>Poales</taxon>
        <taxon>Poaceae</taxon>
        <taxon>BOP clade</taxon>
        <taxon>Pooideae</taxon>
        <taxon>Triticodae</taxon>
        <taxon>Triticeae</taxon>
        <taxon>Triticinae</taxon>
        <taxon>Triticum</taxon>
    </lineage>
</organism>
<protein>
    <recommendedName>
        <fullName evidence="1">DUF659 domain-containing protein</fullName>
    </recommendedName>
</protein>
<dbReference type="Pfam" id="PF04937">
    <property type="entry name" value="DUF659"/>
    <property type="match status" value="1"/>
</dbReference>
<gene>
    <name evidence="2" type="ORF">TRITD_5Bv1G183280</name>
</gene>
<feature type="domain" description="DUF659" evidence="1">
    <location>
        <begin position="149"/>
        <end position="300"/>
    </location>
</feature>
<dbReference type="PANTHER" id="PTHR32166:SF74">
    <property type="entry name" value="OS05G0256350 PROTEIN"/>
    <property type="match status" value="1"/>
</dbReference>
<dbReference type="OMA" id="YQPAVHE"/>
<dbReference type="SUPFAM" id="SSF53098">
    <property type="entry name" value="Ribonuclease H-like"/>
    <property type="match status" value="1"/>
</dbReference>
<evidence type="ECO:0000259" key="1">
    <source>
        <dbReference type="Pfam" id="PF04937"/>
    </source>
</evidence>
<name>A0A9R1APQ2_TRITD</name>
<evidence type="ECO:0000313" key="3">
    <source>
        <dbReference type="Proteomes" id="UP000324705"/>
    </source>
</evidence>